<feature type="domain" description="DUF6456" evidence="2">
    <location>
        <begin position="238"/>
        <end position="372"/>
    </location>
</feature>
<dbReference type="Gene3D" id="1.10.1750.10">
    <property type="match status" value="1"/>
</dbReference>
<dbReference type="Pfam" id="PF20057">
    <property type="entry name" value="DUF6456"/>
    <property type="match status" value="1"/>
</dbReference>
<sequence>MQATLDSLDRCHRRAQDVFAGANGSRAADVAVYLAHVDSGLTMRAIAKAQGRQPSTIMRAVRRIEALRDDPLVERALATLESGGTPTSRISSRKEPPMPKPATTSTSPRNVALTNAEQVALERLSEPEAFMLVANGAEKAGIFCAKNGFRKPLSLIPIGAATRFRTMDWVKCAARTDQSARYVLTATGRAMLRRRALEAQGNSATGLAEAPNVFSGQHQAEGRRRYADPVTGKIETIRVNVGESPLGWLARRKDANGASLLTPEEVEAGERLREDYELAQIGPKLGQDWSRFLAPIDHSSGPGRTPSEGPLFARERFTKAMETLGPGLADAALRICCFHEGLEATERRMGWSARSGKVVLKLALQRLVGHYGLLSRAA</sequence>
<name>A0A7L5BXF5_9RHOB</name>
<dbReference type="SUPFAM" id="SSF48295">
    <property type="entry name" value="TrpR-like"/>
    <property type="match status" value="1"/>
</dbReference>
<dbReference type="GO" id="GO:0043565">
    <property type="term" value="F:sequence-specific DNA binding"/>
    <property type="evidence" value="ECO:0007669"/>
    <property type="project" value="InterPro"/>
</dbReference>
<evidence type="ECO:0000256" key="1">
    <source>
        <dbReference type="SAM" id="MobiDB-lite"/>
    </source>
</evidence>
<proteinExistence type="predicted"/>
<gene>
    <name evidence="3" type="ORF">G5B40_03450</name>
</gene>
<evidence type="ECO:0000259" key="2">
    <source>
        <dbReference type="Pfam" id="PF20057"/>
    </source>
</evidence>
<evidence type="ECO:0000313" key="3">
    <source>
        <dbReference type="EMBL" id="QIE54574.1"/>
    </source>
</evidence>
<dbReference type="Proteomes" id="UP000503336">
    <property type="component" value="Chromosome"/>
</dbReference>
<dbReference type="EMBL" id="CP049056">
    <property type="protein sequence ID" value="QIE54574.1"/>
    <property type="molecule type" value="Genomic_DNA"/>
</dbReference>
<dbReference type="InterPro" id="IPR045599">
    <property type="entry name" value="DUF6456"/>
</dbReference>
<organism evidence="3 4">
    <name type="scientific">Pikeienuella piscinae</name>
    <dbReference type="NCBI Taxonomy" id="2748098"/>
    <lineage>
        <taxon>Bacteria</taxon>
        <taxon>Pseudomonadati</taxon>
        <taxon>Pseudomonadota</taxon>
        <taxon>Alphaproteobacteria</taxon>
        <taxon>Rhodobacterales</taxon>
        <taxon>Paracoccaceae</taxon>
        <taxon>Pikeienuella</taxon>
    </lineage>
</organism>
<accession>A0A7L5BXF5</accession>
<keyword evidence="4" id="KW-1185">Reference proteome</keyword>
<dbReference type="KEGG" id="hdh:G5B40_03450"/>
<dbReference type="RefSeq" id="WP_165095030.1">
    <property type="nucleotide sequence ID" value="NZ_CP049056.1"/>
</dbReference>
<protein>
    <submittedName>
        <fullName evidence="3">Helix-turn-helix domain-containing protein</fullName>
    </submittedName>
</protein>
<reference evidence="3 4" key="1">
    <citation type="submission" date="2020-02" db="EMBL/GenBank/DDBJ databases">
        <title>complete genome sequence of Rhodobacteraceae bacterium.</title>
        <authorList>
            <person name="Park J."/>
            <person name="Kim Y.-S."/>
            <person name="Kim K.-H."/>
        </authorList>
    </citation>
    <scope>NUCLEOTIDE SEQUENCE [LARGE SCALE GENOMIC DNA]</scope>
    <source>
        <strain evidence="3 4">RR4-56</strain>
    </source>
</reference>
<dbReference type="AlphaFoldDB" id="A0A7L5BXF5"/>
<feature type="region of interest" description="Disordered" evidence="1">
    <location>
        <begin position="78"/>
        <end position="108"/>
    </location>
</feature>
<evidence type="ECO:0000313" key="4">
    <source>
        <dbReference type="Proteomes" id="UP000503336"/>
    </source>
</evidence>
<dbReference type="InterPro" id="IPR010921">
    <property type="entry name" value="Trp_repressor/repl_initiator"/>
</dbReference>